<reference evidence="1" key="2">
    <citation type="submission" date="2021-04" db="EMBL/GenBank/DDBJ databases">
        <authorList>
            <person name="Gilroy R."/>
        </authorList>
    </citation>
    <scope>NUCLEOTIDE SEQUENCE</scope>
    <source>
        <strain evidence="1">CHK118-2852</strain>
    </source>
</reference>
<accession>A0A9D2GZX0</accession>
<organism evidence="1 2">
    <name type="scientific">Candidatus Bacteroides merdavium</name>
    <dbReference type="NCBI Taxonomy" id="2838472"/>
    <lineage>
        <taxon>Bacteria</taxon>
        <taxon>Pseudomonadati</taxon>
        <taxon>Bacteroidota</taxon>
        <taxon>Bacteroidia</taxon>
        <taxon>Bacteroidales</taxon>
        <taxon>Bacteroidaceae</taxon>
        <taxon>Bacteroides</taxon>
    </lineage>
</organism>
<dbReference type="Proteomes" id="UP000824108">
    <property type="component" value="Unassembled WGS sequence"/>
</dbReference>
<dbReference type="EMBL" id="DXAV01000083">
    <property type="protein sequence ID" value="HIZ92429.1"/>
    <property type="molecule type" value="Genomic_DNA"/>
</dbReference>
<evidence type="ECO:0000313" key="1">
    <source>
        <dbReference type="EMBL" id="HIZ92429.1"/>
    </source>
</evidence>
<sequence length="75" mass="8936">MRKEITREEAYITIYQRLKAKDMSEIEIRNFFLDKFSVDIAKVRAQAKRNSKPLTDNQKKILNKISMLYKEIGNL</sequence>
<protein>
    <submittedName>
        <fullName evidence="1">Uncharacterized protein</fullName>
    </submittedName>
</protein>
<comment type="caution">
    <text evidence="1">The sequence shown here is derived from an EMBL/GenBank/DDBJ whole genome shotgun (WGS) entry which is preliminary data.</text>
</comment>
<evidence type="ECO:0000313" key="2">
    <source>
        <dbReference type="Proteomes" id="UP000824108"/>
    </source>
</evidence>
<dbReference type="AlphaFoldDB" id="A0A9D2GZX0"/>
<name>A0A9D2GZX0_9BACE</name>
<proteinExistence type="predicted"/>
<gene>
    <name evidence="1" type="ORF">H9807_10000</name>
</gene>
<reference evidence="1" key="1">
    <citation type="journal article" date="2021" name="PeerJ">
        <title>Extensive microbial diversity within the chicken gut microbiome revealed by metagenomics and culture.</title>
        <authorList>
            <person name="Gilroy R."/>
            <person name="Ravi A."/>
            <person name="Getino M."/>
            <person name="Pursley I."/>
            <person name="Horton D.L."/>
            <person name="Alikhan N.F."/>
            <person name="Baker D."/>
            <person name="Gharbi K."/>
            <person name="Hall N."/>
            <person name="Watson M."/>
            <person name="Adriaenssens E.M."/>
            <person name="Foster-Nyarko E."/>
            <person name="Jarju S."/>
            <person name="Secka A."/>
            <person name="Antonio M."/>
            <person name="Oren A."/>
            <person name="Chaudhuri R.R."/>
            <person name="La Ragione R."/>
            <person name="Hildebrand F."/>
            <person name="Pallen M.J."/>
        </authorList>
    </citation>
    <scope>NUCLEOTIDE SEQUENCE</scope>
    <source>
        <strain evidence="1">CHK118-2852</strain>
    </source>
</reference>